<name>A0A3D8I5D5_9HELI</name>
<organism evidence="2 3">
    <name type="scientific">Helicobacter didelphidarum</name>
    <dbReference type="NCBI Taxonomy" id="2040648"/>
    <lineage>
        <taxon>Bacteria</taxon>
        <taxon>Pseudomonadati</taxon>
        <taxon>Campylobacterota</taxon>
        <taxon>Epsilonproteobacteria</taxon>
        <taxon>Campylobacterales</taxon>
        <taxon>Helicobacteraceae</taxon>
        <taxon>Helicobacter</taxon>
    </lineage>
</organism>
<feature type="transmembrane region" description="Helical" evidence="1">
    <location>
        <begin position="6"/>
        <end position="22"/>
    </location>
</feature>
<keyword evidence="3" id="KW-1185">Reference proteome</keyword>
<keyword evidence="1" id="KW-1133">Transmembrane helix</keyword>
<gene>
    <name evidence="2" type="ORF">CQA53_11145</name>
</gene>
<feature type="transmembrane region" description="Helical" evidence="1">
    <location>
        <begin position="34"/>
        <end position="54"/>
    </location>
</feature>
<keyword evidence="1" id="KW-0472">Membrane</keyword>
<reference evidence="2 3" key="1">
    <citation type="submission" date="2018-04" db="EMBL/GenBank/DDBJ databases">
        <title>Novel Campyloabacter and Helicobacter Species and Strains.</title>
        <authorList>
            <person name="Mannion A.J."/>
            <person name="Shen Z."/>
            <person name="Fox J.G."/>
        </authorList>
    </citation>
    <scope>NUCLEOTIDE SEQUENCE [LARGE SCALE GENOMIC DNA]</scope>
    <source>
        <strain evidence="2 3">MIT 17-337</strain>
    </source>
</reference>
<dbReference type="Proteomes" id="UP000256379">
    <property type="component" value="Unassembled WGS sequence"/>
</dbReference>
<evidence type="ECO:0000313" key="3">
    <source>
        <dbReference type="Proteomes" id="UP000256379"/>
    </source>
</evidence>
<accession>A0A3D8I5D5</accession>
<proteinExistence type="predicted"/>
<evidence type="ECO:0000313" key="2">
    <source>
        <dbReference type="EMBL" id="RDU59974.1"/>
    </source>
</evidence>
<protein>
    <submittedName>
        <fullName evidence="2">Uncharacterized protein</fullName>
    </submittedName>
</protein>
<dbReference type="OrthoDB" id="5325532at2"/>
<evidence type="ECO:0000256" key="1">
    <source>
        <dbReference type="SAM" id="Phobius"/>
    </source>
</evidence>
<dbReference type="EMBL" id="NXLQ01000107">
    <property type="protein sequence ID" value="RDU59974.1"/>
    <property type="molecule type" value="Genomic_DNA"/>
</dbReference>
<comment type="caution">
    <text evidence="2">The sequence shown here is derived from an EMBL/GenBank/DDBJ whole genome shotgun (WGS) entry which is preliminary data.</text>
</comment>
<sequence length="206" mass="24748">MVIFFLLIIFSISYFILWLIYRKAFKSQKKISKILVFIGGIGLIIFYYTPYSYYLEPSYHEFKKMCKLNELPNNEEKYNKILSYFGLSLDTLDWEELNDGTWQLKENSSDYKKGVFEYASISRNRSKINYRLRIAAGFYSNESKINRYNINAMRMYSAWQTRRYHLEQESMASYKLVWMEEELICADVVKDNMIPKGENNEQQRTD</sequence>
<keyword evidence="1" id="KW-0812">Transmembrane</keyword>
<dbReference type="AlphaFoldDB" id="A0A3D8I5D5"/>